<reference evidence="1" key="2">
    <citation type="journal article" date="2022" name="Microb. Genom.">
        <title>A chromosome-scale genome assembly of the tomato pathogen Cladosporium fulvum reveals a compartmentalized genome architecture and the presence of a dispensable chromosome.</title>
        <authorList>
            <person name="Zaccaron A.Z."/>
            <person name="Chen L.H."/>
            <person name="Samaras A."/>
            <person name="Stergiopoulos I."/>
        </authorList>
    </citation>
    <scope>NUCLEOTIDE SEQUENCE</scope>
    <source>
        <strain evidence="1">Race5_Kim</strain>
    </source>
</reference>
<gene>
    <name evidence="1" type="ORF">CLAFUR5_04120</name>
</gene>
<dbReference type="OrthoDB" id="4217619at2759"/>
<organism evidence="1 2">
    <name type="scientific">Passalora fulva</name>
    <name type="common">Tomato leaf mold</name>
    <name type="synonym">Cladosporium fulvum</name>
    <dbReference type="NCBI Taxonomy" id="5499"/>
    <lineage>
        <taxon>Eukaryota</taxon>
        <taxon>Fungi</taxon>
        <taxon>Dikarya</taxon>
        <taxon>Ascomycota</taxon>
        <taxon>Pezizomycotina</taxon>
        <taxon>Dothideomycetes</taxon>
        <taxon>Dothideomycetidae</taxon>
        <taxon>Mycosphaerellales</taxon>
        <taxon>Mycosphaerellaceae</taxon>
        <taxon>Fulvia</taxon>
    </lineage>
</organism>
<evidence type="ECO:0000313" key="2">
    <source>
        <dbReference type="Proteomes" id="UP000756132"/>
    </source>
</evidence>
<dbReference type="RefSeq" id="XP_047761273.1">
    <property type="nucleotide sequence ID" value="XM_047903268.1"/>
</dbReference>
<reference evidence="1" key="1">
    <citation type="submission" date="2021-12" db="EMBL/GenBank/DDBJ databases">
        <authorList>
            <person name="Zaccaron A."/>
            <person name="Stergiopoulos I."/>
        </authorList>
    </citation>
    <scope>NUCLEOTIDE SEQUENCE</scope>
    <source>
        <strain evidence="1">Race5_Kim</strain>
    </source>
</reference>
<proteinExistence type="predicted"/>
<dbReference type="EMBL" id="CP090166">
    <property type="protein sequence ID" value="UJO16907.1"/>
    <property type="molecule type" value="Genomic_DNA"/>
</dbReference>
<dbReference type="Proteomes" id="UP000756132">
    <property type="component" value="Chromosome 4"/>
</dbReference>
<accession>A0A9Q8P8D6</accession>
<dbReference type="GeneID" id="71983998"/>
<name>A0A9Q8P8D6_PASFU</name>
<dbReference type="KEGG" id="ffu:CLAFUR5_04120"/>
<protein>
    <submittedName>
        <fullName evidence="1">Uncharacterized protein</fullName>
    </submittedName>
</protein>
<sequence>MMEQSTMSAQPASAPATKQPTGFFDLPQECRDMVYLQFRPFAYFDITQQPKAIHQPSIAKVSRQVRAECLDIFYGDSKFMLDMRGWKHSAYPKSWTPNKIFDEWIMSLGDENTARLRNVWFYLNNSMVAFTIRNDKPRITFKFKQTRSGSSYAEIAEDAPSGHTFKIAMERARARLTYRVNEVMDAVKERPLTVTDYKGLCKLVEDIKPTLCTRIGIGWKGAVLDKDPSVHTNVNIHRKQCTECGYYRIGDSMTSN</sequence>
<keyword evidence="2" id="KW-1185">Reference proteome</keyword>
<dbReference type="AlphaFoldDB" id="A0A9Q8P8D6"/>
<evidence type="ECO:0000313" key="1">
    <source>
        <dbReference type="EMBL" id="UJO16907.1"/>
    </source>
</evidence>